<dbReference type="GO" id="GO:0003723">
    <property type="term" value="F:RNA binding"/>
    <property type="evidence" value="ECO:0007669"/>
    <property type="project" value="UniProtKB-KW"/>
</dbReference>
<evidence type="ECO:0000256" key="8">
    <source>
        <dbReference type="ARBA" id="ARBA00022842"/>
    </source>
</evidence>
<evidence type="ECO:0000256" key="6">
    <source>
        <dbReference type="ARBA" id="ARBA00022691"/>
    </source>
</evidence>
<dbReference type="SUPFAM" id="SSF53335">
    <property type="entry name" value="S-adenosyl-L-methionine-dependent methyltransferases"/>
    <property type="match status" value="1"/>
</dbReference>
<evidence type="ECO:0000256" key="11">
    <source>
        <dbReference type="ARBA" id="ARBA00035025"/>
    </source>
</evidence>
<evidence type="ECO:0000256" key="3">
    <source>
        <dbReference type="ARBA" id="ARBA00021330"/>
    </source>
</evidence>
<dbReference type="Gene3D" id="3.40.50.150">
    <property type="entry name" value="Vaccinia Virus protein VP39"/>
    <property type="match status" value="1"/>
</dbReference>
<evidence type="ECO:0000256" key="2">
    <source>
        <dbReference type="ARBA" id="ARBA00009026"/>
    </source>
</evidence>
<feature type="domain" description="Methyltransferase" evidence="13">
    <location>
        <begin position="303"/>
        <end position="419"/>
    </location>
</feature>
<dbReference type="InterPro" id="IPR025714">
    <property type="entry name" value="Methyltranfer_dom"/>
</dbReference>
<dbReference type="GO" id="GO:0030422">
    <property type="term" value="P:siRNA processing"/>
    <property type="evidence" value="ECO:0007669"/>
    <property type="project" value="TreeGrafter"/>
</dbReference>
<evidence type="ECO:0000256" key="1">
    <source>
        <dbReference type="ARBA" id="ARBA00001946"/>
    </source>
</evidence>
<comment type="catalytic activity">
    <reaction evidence="12">
        <text>small RNA 3'-end nucleotide + S-adenosyl-L-methionine = small RNA 3'-end 2'-O-methylnucleotide + S-adenosyl-L-homocysteine + H(+)</text>
        <dbReference type="Rhea" id="RHEA:37887"/>
        <dbReference type="Rhea" id="RHEA-COMP:10415"/>
        <dbReference type="Rhea" id="RHEA-COMP:10416"/>
        <dbReference type="ChEBI" id="CHEBI:15378"/>
        <dbReference type="ChEBI" id="CHEBI:57856"/>
        <dbReference type="ChEBI" id="CHEBI:59789"/>
        <dbReference type="ChEBI" id="CHEBI:74896"/>
        <dbReference type="ChEBI" id="CHEBI:74898"/>
        <dbReference type="EC" id="2.1.1.386"/>
    </reaction>
</comment>
<dbReference type="InterPro" id="IPR029063">
    <property type="entry name" value="SAM-dependent_MTases_sf"/>
</dbReference>
<keyword evidence="9" id="KW-0694">RNA-binding</keyword>
<name>A0A3G4ZQM6_9VIRU</name>
<keyword evidence="5 15" id="KW-0808">Transferase</keyword>
<proteinExistence type="inferred from homology"/>
<dbReference type="GO" id="GO:0001510">
    <property type="term" value="P:RNA methylation"/>
    <property type="evidence" value="ECO:0007669"/>
    <property type="project" value="InterPro"/>
</dbReference>
<reference evidence="15" key="1">
    <citation type="submission" date="2018-10" db="EMBL/GenBank/DDBJ databases">
        <title>Hidden diversity of soil giant viruses.</title>
        <authorList>
            <person name="Schulz F."/>
            <person name="Alteio L."/>
            <person name="Goudeau D."/>
            <person name="Ryan E.M."/>
            <person name="Malmstrom R.R."/>
            <person name="Blanchard J."/>
            <person name="Woyke T."/>
        </authorList>
    </citation>
    <scope>NUCLEOTIDE SEQUENCE</scope>
    <source>
        <strain evidence="15">TEV1</strain>
    </source>
</reference>
<keyword evidence="6" id="KW-0949">S-adenosyl-L-methionine</keyword>
<dbReference type="EC" id="2.1.1.386" evidence="11"/>
<evidence type="ECO:0000259" key="14">
    <source>
        <dbReference type="Pfam" id="PF22032"/>
    </source>
</evidence>
<evidence type="ECO:0000256" key="9">
    <source>
        <dbReference type="ARBA" id="ARBA00022884"/>
    </source>
</evidence>
<feature type="domain" description="Hen1-like N-terminal" evidence="14">
    <location>
        <begin position="40"/>
        <end position="264"/>
    </location>
</feature>
<keyword evidence="7" id="KW-0479">Metal-binding</keyword>
<dbReference type="InterPro" id="IPR026610">
    <property type="entry name" value="Hen1"/>
</dbReference>
<sequence length="480" mass="56021">MIIVLSSLTPINNDINSIDLCDVEKMVTNPENLDETLVKENEQFGFIIKKNPMSGMLKRVLANGELSGYYYNNPEIKKGYYILYFKDYDGSSYSYNNDESYLNPSQYVSSRAVLAIINEVLPLTQHDTNVDKDNTNINTFHIMNVLVNHFGSIRKLIRLFPESETKINFVSVKNNDGSDLEGFYKLTITTKRSFNYLINLVFVLMTIITSLKYNNYNVSDSLAEKLVKCTHNIDAPYFVRYIISSRILSKKDFIRNKSLLEKSSNNKIYLHHGNTADQRRSYIENLFFCNKNEQKNHPVKIYDIIDIGCGEGFYAVPFSQKLENNTYIAFDIDKNELIKLSKKIQEKNIKNVIIHDNENDLFDFINNGNKFNVIITEVIEHMGEMESYDFIVRTFNTLQNKFNKIIITTPNYEFNQHYMMETQFRHPDHKMEMTHEQFVNFIDGCLKKFDMNNYELEYVNIGDSVDNISCTQGVIIKNKY</sequence>
<dbReference type="Pfam" id="PF13847">
    <property type="entry name" value="Methyltransf_31"/>
    <property type="match status" value="1"/>
</dbReference>
<evidence type="ECO:0000256" key="7">
    <source>
        <dbReference type="ARBA" id="ARBA00022723"/>
    </source>
</evidence>
<dbReference type="EMBL" id="MK071981">
    <property type="protein sequence ID" value="AYV75739.1"/>
    <property type="molecule type" value="Genomic_DNA"/>
</dbReference>
<dbReference type="InterPro" id="IPR053890">
    <property type="entry name" value="Hen1-like_N"/>
</dbReference>
<evidence type="ECO:0000313" key="15">
    <source>
        <dbReference type="EMBL" id="AYV75739.1"/>
    </source>
</evidence>
<keyword evidence="8" id="KW-0460">Magnesium</keyword>
<dbReference type="Pfam" id="PF22032">
    <property type="entry name" value="Hen1_N"/>
    <property type="match status" value="1"/>
</dbReference>
<accession>A0A3G4ZQM6</accession>
<dbReference type="GO" id="GO:0046872">
    <property type="term" value="F:metal ion binding"/>
    <property type="evidence" value="ECO:0007669"/>
    <property type="project" value="UniProtKB-KW"/>
</dbReference>
<gene>
    <name evidence="15" type="ORF">Terrestrivirus3_8</name>
</gene>
<dbReference type="PANTHER" id="PTHR21404">
    <property type="entry name" value="HEN1"/>
    <property type="match status" value="1"/>
</dbReference>
<evidence type="ECO:0000256" key="10">
    <source>
        <dbReference type="ARBA" id="ARBA00023158"/>
    </source>
</evidence>
<evidence type="ECO:0000256" key="5">
    <source>
        <dbReference type="ARBA" id="ARBA00022679"/>
    </source>
</evidence>
<evidence type="ECO:0000256" key="4">
    <source>
        <dbReference type="ARBA" id="ARBA00022603"/>
    </source>
</evidence>
<keyword evidence="4 15" id="KW-0489">Methyltransferase</keyword>
<evidence type="ECO:0000256" key="12">
    <source>
        <dbReference type="ARBA" id="ARBA00048418"/>
    </source>
</evidence>
<dbReference type="PANTHER" id="PTHR21404:SF3">
    <property type="entry name" value="SMALL RNA 2'-O-METHYLTRANSFERASE"/>
    <property type="match status" value="1"/>
</dbReference>
<comment type="cofactor">
    <cofactor evidence="1">
        <name>Mg(2+)</name>
        <dbReference type="ChEBI" id="CHEBI:18420"/>
    </cofactor>
</comment>
<dbReference type="GO" id="GO:0090486">
    <property type="term" value="F:small RNA 2'-O-methyltransferase activity"/>
    <property type="evidence" value="ECO:0007669"/>
    <property type="project" value="UniProtKB-EC"/>
</dbReference>
<keyword evidence="10" id="KW-0943">RNA-mediated gene silencing</keyword>
<dbReference type="CDD" id="cd02440">
    <property type="entry name" value="AdoMet_MTases"/>
    <property type="match status" value="1"/>
</dbReference>
<evidence type="ECO:0000259" key="13">
    <source>
        <dbReference type="Pfam" id="PF13847"/>
    </source>
</evidence>
<protein>
    <recommendedName>
        <fullName evidence="3">Small RNA 2'-O-methyltransferase</fullName>
        <ecNumber evidence="11">2.1.1.386</ecNumber>
    </recommendedName>
</protein>
<organism evidence="15">
    <name type="scientific">Terrestrivirus sp</name>
    <dbReference type="NCBI Taxonomy" id="2487775"/>
    <lineage>
        <taxon>Viruses</taxon>
        <taxon>Varidnaviria</taxon>
        <taxon>Bamfordvirae</taxon>
        <taxon>Nucleocytoviricota</taxon>
        <taxon>Megaviricetes</taxon>
        <taxon>Imitervirales</taxon>
        <taxon>Mimiviridae</taxon>
        <taxon>Klosneuvirinae</taxon>
    </lineage>
</organism>
<comment type="similarity">
    <text evidence="2">Belongs to the methyltransferase superfamily. HEN1 family.</text>
</comment>